<dbReference type="RefSeq" id="WP_148856387.1">
    <property type="nucleotide sequence ID" value="NZ_PHNJ01000001.1"/>
</dbReference>
<protein>
    <submittedName>
        <fullName evidence="3">LLM class F420-dependent oxidoreductase</fullName>
    </submittedName>
</protein>
<dbReference type="NCBIfam" id="TIGR03557">
    <property type="entry name" value="F420_G6P_family"/>
    <property type="match status" value="1"/>
</dbReference>
<evidence type="ECO:0000313" key="3">
    <source>
        <dbReference type="EMBL" id="TYL40565.1"/>
    </source>
</evidence>
<gene>
    <name evidence="3" type="ORF">CV102_03065</name>
</gene>
<dbReference type="InterPro" id="IPR019945">
    <property type="entry name" value="F420_G6P_DH-rel"/>
</dbReference>
<dbReference type="SUPFAM" id="SSF51679">
    <property type="entry name" value="Bacterial luciferase-like"/>
    <property type="match status" value="1"/>
</dbReference>
<dbReference type="AlphaFoldDB" id="A0A8J8Q533"/>
<reference evidence="3" key="1">
    <citation type="submission" date="2017-11" db="EMBL/GenBank/DDBJ databases">
        <authorList>
            <person name="Kajale S.C."/>
            <person name="Sharma A."/>
        </authorList>
    </citation>
    <scope>NUCLEOTIDE SEQUENCE</scope>
    <source>
        <strain evidence="3">LS1_42</strain>
    </source>
</reference>
<accession>A0A8J8Q533</accession>
<dbReference type="InterPro" id="IPR050564">
    <property type="entry name" value="F420-G6PD/mer"/>
</dbReference>
<organism evidence="3 4">
    <name type="scientific">Natronococcus pandeyae</name>
    <dbReference type="NCBI Taxonomy" id="2055836"/>
    <lineage>
        <taxon>Archaea</taxon>
        <taxon>Methanobacteriati</taxon>
        <taxon>Methanobacteriota</taxon>
        <taxon>Stenosarchaea group</taxon>
        <taxon>Halobacteria</taxon>
        <taxon>Halobacteriales</taxon>
        <taxon>Natrialbaceae</taxon>
        <taxon>Natronococcus</taxon>
    </lineage>
</organism>
<dbReference type="GO" id="GO:0016705">
    <property type="term" value="F:oxidoreductase activity, acting on paired donors, with incorporation or reduction of molecular oxygen"/>
    <property type="evidence" value="ECO:0007669"/>
    <property type="project" value="InterPro"/>
</dbReference>
<evidence type="ECO:0000313" key="4">
    <source>
        <dbReference type="Proteomes" id="UP000766904"/>
    </source>
</evidence>
<dbReference type="Gene3D" id="3.20.20.30">
    <property type="entry name" value="Luciferase-like domain"/>
    <property type="match status" value="1"/>
</dbReference>
<sequence length="319" mass="35332">MAQLGYTLSSEEHEPNELVEIAERAEQAGFDFLSISDHFHPWVSAQGESPFVWSTLGAIANATDEIEVGVGVTCPTIRIHPVNVAHAVATVDEMFGDRFTFGVGTGENLNEHVTGERWPEHDVRLEMLDEAMDVMRKLWTGQTTSHRGEHYTVENARLFTCPDEQPTVIGSAFGPQTAEWVADNTDGLWCSGPKEKPAEVYADAGGDGPKYTQLHGCYAETEEEAVETIYEYWPNGSIPGELGQELPTPAHFEQAAQMVEKEDIAESGTTTSPDPQDHIESIEQALDVGYDHIHYHQVGPEQEPAIEFYEEEVLPSFDL</sequence>
<dbReference type="OrthoDB" id="7684at2157"/>
<dbReference type="InterPro" id="IPR036661">
    <property type="entry name" value="Luciferase-like_sf"/>
</dbReference>
<evidence type="ECO:0000256" key="1">
    <source>
        <dbReference type="ARBA" id="ARBA00023002"/>
    </source>
</evidence>
<evidence type="ECO:0000259" key="2">
    <source>
        <dbReference type="Pfam" id="PF00296"/>
    </source>
</evidence>
<dbReference type="PANTHER" id="PTHR43244">
    <property type="match status" value="1"/>
</dbReference>
<proteinExistence type="predicted"/>
<keyword evidence="1" id="KW-0560">Oxidoreductase</keyword>
<dbReference type="Proteomes" id="UP000766904">
    <property type="component" value="Unassembled WGS sequence"/>
</dbReference>
<dbReference type="EMBL" id="PHNJ01000001">
    <property type="protein sequence ID" value="TYL40565.1"/>
    <property type="molecule type" value="Genomic_DNA"/>
</dbReference>
<comment type="caution">
    <text evidence="3">The sequence shown here is derived from an EMBL/GenBank/DDBJ whole genome shotgun (WGS) entry which is preliminary data.</text>
</comment>
<keyword evidence="4" id="KW-1185">Reference proteome</keyword>
<dbReference type="InterPro" id="IPR011251">
    <property type="entry name" value="Luciferase-like_dom"/>
</dbReference>
<dbReference type="PANTHER" id="PTHR43244:SF1">
    <property type="entry name" value="5,10-METHYLENETETRAHYDROMETHANOPTERIN REDUCTASE"/>
    <property type="match status" value="1"/>
</dbReference>
<feature type="domain" description="Luciferase-like" evidence="2">
    <location>
        <begin position="8"/>
        <end position="291"/>
    </location>
</feature>
<name>A0A8J8Q533_9EURY</name>
<dbReference type="Pfam" id="PF00296">
    <property type="entry name" value="Bac_luciferase"/>
    <property type="match status" value="1"/>
</dbReference>